<keyword evidence="6" id="KW-0378">Hydrolase</keyword>
<dbReference type="EC" id="3.1.3.5" evidence="3"/>
<evidence type="ECO:0000313" key="10">
    <source>
        <dbReference type="Proteomes" id="UP000242180"/>
    </source>
</evidence>
<dbReference type="InterPro" id="IPR006434">
    <property type="entry name" value="Pyrimidine_nucleotidase_eu"/>
</dbReference>
<reference evidence="9 10" key="1">
    <citation type="submission" date="2016-07" db="EMBL/GenBank/DDBJ databases">
        <title>Pervasive Adenine N6-methylation of Active Genes in Fungi.</title>
        <authorList>
            <consortium name="DOE Joint Genome Institute"/>
            <person name="Mondo S.J."/>
            <person name="Dannebaum R.O."/>
            <person name="Kuo R.C."/>
            <person name="Labutti K."/>
            <person name="Haridas S."/>
            <person name="Kuo A."/>
            <person name="Salamov A."/>
            <person name="Ahrendt S.R."/>
            <person name="Lipzen A."/>
            <person name="Sullivan W."/>
            <person name="Andreopoulos W.B."/>
            <person name="Clum A."/>
            <person name="Lindquist E."/>
            <person name="Daum C."/>
            <person name="Ramamoorthy G.K."/>
            <person name="Gryganskyi A."/>
            <person name="Culley D."/>
            <person name="Magnuson J.K."/>
            <person name="James T.Y."/>
            <person name="O'Malley M.A."/>
            <person name="Stajich J.E."/>
            <person name="Spatafora J.W."/>
            <person name="Visel A."/>
            <person name="Grigoriev I.V."/>
        </authorList>
    </citation>
    <scope>NUCLEOTIDE SEQUENCE [LARGE SCALE GENOMIC DNA]</scope>
    <source>
        <strain evidence="9 10">NRRL 2496</strain>
    </source>
</reference>
<evidence type="ECO:0000256" key="4">
    <source>
        <dbReference type="ARBA" id="ARBA00022723"/>
    </source>
</evidence>
<dbReference type="AlphaFoldDB" id="A0A1X2HRW7"/>
<comment type="caution">
    <text evidence="9">The sequence shown here is derived from an EMBL/GenBank/DDBJ whole genome shotgun (WGS) entry which is preliminary data.</text>
</comment>
<comment type="similarity">
    <text evidence="2">Belongs to the pyrimidine 5'-nucleotidase family.</text>
</comment>
<dbReference type="InterPro" id="IPR036412">
    <property type="entry name" value="HAD-like_sf"/>
</dbReference>
<dbReference type="Gene3D" id="3.40.50.1000">
    <property type="entry name" value="HAD superfamily/HAD-like"/>
    <property type="match status" value="1"/>
</dbReference>
<keyword evidence="4" id="KW-0479">Metal-binding</keyword>
<proteinExistence type="inferred from homology"/>
<evidence type="ECO:0000256" key="5">
    <source>
        <dbReference type="ARBA" id="ARBA00022741"/>
    </source>
</evidence>
<dbReference type="OrthoDB" id="10014216at2759"/>
<dbReference type="GO" id="GO:0000166">
    <property type="term" value="F:nucleotide binding"/>
    <property type="evidence" value="ECO:0007669"/>
    <property type="project" value="UniProtKB-KW"/>
</dbReference>
<dbReference type="GO" id="GO:0009117">
    <property type="term" value="P:nucleotide metabolic process"/>
    <property type="evidence" value="ECO:0007669"/>
    <property type="project" value="UniProtKB-KW"/>
</dbReference>
<keyword evidence="10" id="KW-1185">Reference proteome</keyword>
<dbReference type="PANTHER" id="PTHR13045">
    <property type="entry name" value="5'-NUCLEOTIDASE"/>
    <property type="match status" value="1"/>
</dbReference>
<evidence type="ECO:0000313" key="9">
    <source>
        <dbReference type="EMBL" id="ORZ02345.1"/>
    </source>
</evidence>
<dbReference type="InterPro" id="IPR023214">
    <property type="entry name" value="HAD_sf"/>
</dbReference>
<comment type="catalytic activity">
    <reaction evidence="1">
        <text>a ribonucleoside 5'-phosphate + H2O = a ribonucleoside + phosphate</text>
        <dbReference type="Rhea" id="RHEA:12484"/>
        <dbReference type="ChEBI" id="CHEBI:15377"/>
        <dbReference type="ChEBI" id="CHEBI:18254"/>
        <dbReference type="ChEBI" id="CHEBI:43474"/>
        <dbReference type="ChEBI" id="CHEBI:58043"/>
        <dbReference type="EC" id="3.1.3.5"/>
    </reaction>
</comment>
<protein>
    <recommendedName>
        <fullName evidence="3">5'-nucleotidase</fullName>
        <ecNumber evidence="3">3.1.3.5</ecNumber>
    </recommendedName>
</protein>
<evidence type="ECO:0000256" key="6">
    <source>
        <dbReference type="ARBA" id="ARBA00022801"/>
    </source>
</evidence>
<dbReference type="GO" id="GO:0008253">
    <property type="term" value="F:5'-nucleotidase activity"/>
    <property type="evidence" value="ECO:0007669"/>
    <property type="project" value="UniProtKB-EC"/>
</dbReference>
<dbReference type="InParanoid" id="A0A1X2HRW7"/>
<dbReference type="EMBL" id="MCGN01000001">
    <property type="protein sequence ID" value="ORZ02345.1"/>
    <property type="molecule type" value="Genomic_DNA"/>
</dbReference>
<evidence type="ECO:0000256" key="8">
    <source>
        <dbReference type="ARBA" id="ARBA00023080"/>
    </source>
</evidence>
<sequence length="163" mass="18578">MAEESPMQLRPGIDTLLKLCQKRNVPFLVFSAGIGDVIDETLKAHKLMYPNMHIVSNMMHFNEQGVVDGFEDPLIHCFNKSEFQLETTPYYPQIENRTNVVLVGDSLGDLQMSQGVRHDLCLTIGFCNHDFEALEPRYMDAFDIVIMRDANMNPVLDIVESLE</sequence>
<dbReference type="OMA" id="YWREMEV"/>
<evidence type="ECO:0000256" key="3">
    <source>
        <dbReference type="ARBA" id="ARBA00012643"/>
    </source>
</evidence>
<evidence type="ECO:0000256" key="1">
    <source>
        <dbReference type="ARBA" id="ARBA00000815"/>
    </source>
</evidence>
<dbReference type="GO" id="GO:0000287">
    <property type="term" value="F:magnesium ion binding"/>
    <property type="evidence" value="ECO:0007669"/>
    <property type="project" value="InterPro"/>
</dbReference>
<evidence type="ECO:0000256" key="7">
    <source>
        <dbReference type="ARBA" id="ARBA00022842"/>
    </source>
</evidence>
<dbReference type="STRING" id="13706.A0A1X2HRW7"/>
<organism evidence="9 10">
    <name type="scientific">Syncephalastrum racemosum</name>
    <name type="common">Filamentous fungus</name>
    <dbReference type="NCBI Taxonomy" id="13706"/>
    <lineage>
        <taxon>Eukaryota</taxon>
        <taxon>Fungi</taxon>
        <taxon>Fungi incertae sedis</taxon>
        <taxon>Mucoromycota</taxon>
        <taxon>Mucoromycotina</taxon>
        <taxon>Mucoromycetes</taxon>
        <taxon>Mucorales</taxon>
        <taxon>Syncephalastraceae</taxon>
        <taxon>Syncephalastrum</taxon>
    </lineage>
</organism>
<keyword evidence="8" id="KW-0546">Nucleotide metabolism</keyword>
<accession>A0A1X2HRW7</accession>
<dbReference type="Proteomes" id="UP000242180">
    <property type="component" value="Unassembled WGS sequence"/>
</dbReference>
<dbReference type="SUPFAM" id="SSF56784">
    <property type="entry name" value="HAD-like"/>
    <property type="match status" value="1"/>
</dbReference>
<dbReference type="Pfam" id="PF05822">
    <property type="entry name" value="UMPH-1"/>
    <property type="match status" value="1"/>
</dbReference>
<dbReference type="GO" id="GO:0005737">
    <property type="term" value="C:cytoplasm"/>
    <property type="evidence" value="ECO:0007669"/>
    <property type="project" value="InterPro"/>
</dbReference>
<keyword evidence="5" id="KW-0547">Nucleotide-binding</keyword>
<gene>
    <name evidence="9" type="ORF">BCR43DRAFT_481406</name>
</gene>
<dbReference type="PANTHER" id="PTHR13045:SF0">
    <property type="entry name" value="7-METHYLGUANOSINE PHOSPHATE-SPECIFIC 5'-NUCLEOTIDASE"/>
    <property type="match status" value="1"/>
</dbReference>
<evidence type="ECO:0000256" key="2">
    <source>
        <dbReference type="ARBA" id="ARBA00008389"/>
    </source>
</evidence>
<keyword evidence="7" id="KW-0460">Magnesium</keyword>
<name>A0A1X2HRW7_SYNRA</name>